<keyword evidence="5 9" id="KW-0269">Exonuclease</keyword>
<dbReference type="Pfam" id="PF02272">
    <property type="entry name" value="DHHA1"/>
    <property type="match status" value="1"/>
</dbReference>
<accession>A0A0J8G0F5</accession>
<dbReference type="Gene3D" id="3.90.1640.30">
    <property type="match status" value="1"/>
</dbReference>
<evidence type="ECO:0000256" key="3">
    <source>
        <dbReference type="ARBA" id="ARBA00022722"/>
    </source>
</evidence>
<dbReference type="STRING" id="1121307.CLCY_2c00310"/>
<dbReference type="GO" id="GO:0008409">
    <property type="term" value="F:5'-3' exonuclease activity"/>
    <property type="evidence" value="ECO:0007669"/>
    <property type="project" value="InterPro"/>
</dbReference>
<dbReference type="InterPro" id="IPR004610">
    <property type="entry name" value="RecJ"/>
</dbReference>
<comment type="similarity">
    <text evidence="1">Belongs to the RecJ family.</text>
</comment>
<dbReference type="GO" id="GO:0006281">
    <property type="term" value="P:DNA repair"/>
    <property type="evidence" value="ECO:0007669"/>
    <property type="project" value="InterPro"/>
</dbReference>
<gene>
    <name evidence="9" type="primary">recJ</name>
    <name evidence="9" type="ORF">CLCY_2c00310</name>
</gene>
<evidence type="ECO:0000259" key="6">
    <source>
        <dbReference type="Pfam" id="PF01368"/>
    </source>
</evidence>
<name>A0A0J8G0F5_CLOCY</name>
<dbReference type="OrthoDB" id="9809852at2"/>
<dbReference type="EMBL" id="LFVU01000027">
    <property type="protein sequence ID" value="KMT21271.1"/>
    <property type="molecule type" value="Genomic_DNA"/>
</dbReference>
<feature type="domain" description="RecJ OB" evidence="8">
    <location>
        <begin position="445"/>
        <end position="550"/>
    </location>
</feature>
<dbReference type="InterPro" id="IPR038763">
    <property type="entry name" value="DHH_sf"/>
</dbReference>
<protein>
    <recommendedName>
        <fullName evidence="2">Single-stranded-DNA-specific exonuclease RecJ</fullName>
    </recommendedName>
</protein>
<dbReference type="InterPro" id="IPR041122">
    <property type="entry name" value="RecJ_OB"/>
</dbReference>
<feature type="domain" description="DDH" evidence="6">
    <location>
        <begin position="73"/>
        <end position="220"/>
    </location>
</feature>
<feature type="domain" description="DHHA1" evidence="7">
    <location>
        <begin position="338"/>
        <end position="430"/>
    </location>
</feature>
<dbReference type="SUPFAM" id="SSF64182">
    <property type="entry name" value="DHH phosphoesterases"/>
    <property type="match status" value="1"/>
</dbReference>
<organism evidence="9 10">
    <name type="scientific">Clostridium cylindrosporum DSM 605</name>
    <dbReference type="NCBI Taxonomy" id="1121307"/>
    <lineage>
        <taxon>Bacteria</taxon>
        <taxon>Bacillati</taxon>
        <taxon>Bacillota</taxon>
        <taxon>Clostridia</taxon>
        <taxon>Eubacteriales</taxon>
        <taxon>Clostridiaceae</taxon>
        <taxon>Clostridium</taxon>
    </lineage>
</organism>
<evidence type="ECO:0000259" key="7">
    <source>
        <dbReference type="Pfam" id="PF02272"/>
    </source>
</evidence>
<evidence type="ECO:0000256" key="1">
    <source>
        <dbReference type="ARBA" id="ARBA00005915"/>
    </source>
</evidence>
<dbReference type="PANTHER" id="PTHR30255">
    <property type="entry name" value="SINGLE-STRANDED-DNA-SPECIFIC EXONUCLEASE RECJ"/>
    <property type="match status" value="1"/>
</dbReference>
<evidence type="ECO:0000259" key="8">
    <source>
        <dbReference type="Pfam" id="PF17768"/>
    </source>
</evidence>
<dbReference type="Gene3D" id="3.10.310.30">
    <property type="match status" value="1"/>
</dbReference>
<keyword evidence="4 9" id="KW-0378">Hydrolase</keyword>
<sequence>MKKWMVKKTKTEKEKLHSNEFLNRLLHIRGIEDNKGARLFLDPSMGNLNNPFLLKDMDKAIERIDEVIKKGQKIVIYGDYDVDGITSTSILFRAFKKLGIDVSYYIPDRLDEGYGLNIEAVTYLKSLQTDLIITVDCGISALEEVDYIKSLGMDVIITDHHECREEIPDTIVINPKRQDCTYPCKNLAGCGVAFKLIQALWMYYNIDGVDEFLDIAAIGTIADIVELRGENRIIAKHGMEKLKTTDKCGLIALKSISGLEDNITSGNIAFQIAPRINAIGRLRDAKIAVELFITCDSDKAMQIAKYLDQENRSRQKIEEEILNEAIIKISQEVDLQNDRVIVVSSTNWHLGVVGIVASKIVDIFHRPTIILCEEGDMARGSGRSIEGFNLFKALVECEDVLQSFGGHEMAAGLKVNTSNIKDLREKLNSYGKRIDPDVYLSKLNIDMMLDSSDINFENLDAIKALEPFGEGNPTPVFGIEDIQLLSKRYVGSGEKHIKLQFIKNEVYYDGILFNYGKNYMHKDWENVDIAFNMDENNWMGKKSIQFIVRDMKPYKSWMKSNLKDNYYKYLKSIQNSHDEEVSMENIKFISKDTDFVKEFLCFEKGHVLVSSRESLDELDYFLDLFDFSGNVVKDDSRGIVICPDISKIDFSSDVLIYDFLPGGAEYKILLEKVPGDVYHFYDNNLFEKIDNYIDEIEVKNELIDSIISFLVQGEICGRLSDISKDFNANPFLMYNTIVFLRRKGVVEILSNGDIIKIKLKEDISNIDLYDIDNIMTQKIKRVESKLKELTMED</sequence>
<comment type="caution">
    <text evidence="9">The sequence shown here is derived from an EMBL/GenBank/DDBJ whole genome shotgun (WGS) entry which is preliminary data.</text>
</comment>
<dbReference type="InterPro" id="IPR051673">
    <property type="entry name" value="SSDNA_exonuclease_RecJ"/>
</dbReference>
<evidence type="ECO:0000313" key="9">
    <source>
        <dbReference type="EMBL" id="KMT21271.1"/>
    </source>
</evidence>
<dbReference type="PANTHER" id="PTHR30255:SF2">
    <property type="entry name" value="SINGLE-STRANDED-DNA-SPECIFIC EXONUCLEASE RECJ"/>
    <property type="match status" value="1"/>
</dbReference>
<evidence type="ECO:0000256" key="2">
    <source>
        <dbReference type="ARBA" id="ARBA00019841"/>
    </source>
</evidence>
<dbReference type="AlphaFoldDB" id="A0A0J8G0F5"/>
<dbReference type="Proteomes" id="UP000036756">
    <property type="component" value="Unassembled WGS sequence"/>
</dbReference>
<evidence type="ECO:0000256" key="5">
    <source>
        <dbReference type="ARBA" id="ARBA00022839"/>
    </source>
</evidence>
<dbReference type="Pfam" id="PF01368">
    <property type="entry name" value="DHH"/>
    <property type="match status" value="1"/>
</dbReference>
<dbReference type="GO" id="GO:0003676">
    <property type="term" value="F:nucleic acid binding"/>
    <property type="evidence" value="ECO:0007669"/>
    <property type="project" value="InterPro"/>
</dbReference>
<dbReference type="InterPro" id="IPR003156">
    <property type="entry name" value="DHHA1_dom"/>
</dbReference>
<dbReference type="GO" id="GO:0006310">
    <property type="term" value="P:DNA recombination"/>
    <property type="evidence" value="ECO:0007669"/>
    <property type="project" value="InterPro"/>
</dbReference>
<dbReference type="NCBIfam" id="TIGR00644">
    <property type="entry name" value="recJ"/>
    <property type="match status" value="1"/>
</dbReference>
<keyword evidence="10" id="KW-1185">Reference proteome</keyword>
<dbReference type="InterPro" id="IPR001667">
    <property type="entry name" value="DDH_dom"/>
</dbReference>
<dbReference type="Pfam" id="PF17768">
    <property type="entry name" value="RecJ_OB"/>
    <property type="match status" value="1"/>
</dbReference>
<evidence type="ECO:0000256" key="4">
    <source>
        <dbReference type="ARBA" id="ARBA00022801"/>
    </source>
</evidence>
<evidence type="ECO:0000313" key="10">
    <source>
        <dbReference type="Proteomes" id="UP000036756"/>
    </source>
</evidence>
<reference evidence="9 10" key="1">
    <citation type="submission" date="2015-06" db="EMBL/GenBank/DDBJ databases">
        <title>Draft genome sequence of the purine-degrading Clostridium cylindrosporum HC-1 (DSM 605).</title>
        <authorList>
            <person name="Poehlein A."/>
            <person name="Schiel-Bengelsdorf B."/>
            <person name="Bengelsdorf F."/>
            <person name="Daniel R."/>
            <person name="Duerre P."/>
        </authorList>
    </citation>
    <scope>NUCLEOTIDE SEQUENCE [LARGE SCALE GENOMIC DNA]</scope>
    <source>
        <strain evidence="9 10">DSM 605</strain>
    </source>
</reference>
<dbReference type="PATRIC" id="fig|1121307.3.peg.887"/>
<dbReference type="RefSeq" id="WP_048570717.1">
    <property type="nucleotide sequence ID" value="NZ_LFVU01000027.1"/>
</dbReference>
<keyword evidence="3" id="KW-0540">Nuclease</keyword>
<proteinExistence type="inferred from homology"/>